<proteinExistence type="predicted"/>
<dbReference type="KEGG" id="marq:MARGE09_P4024"/>
<organism evidence="2 3">
    <name type="scientific">Marinagarivorans cellulosilyticus</name>
    <dbReference type="NCBI Taxonomy" id="2721545"/>
    <lineage>
        <taxon>Bacteria</taxon>
        <taxon>Pseudomonadati</taxon>
        <taxon>Pseudomonadota</taxon>
        <taxon>Gammaproteobacteria</taxon>
        <taxon>Cellvibrionales</taxon>
        <taxon>Cellvibrionaceae</taxon>
        <taxon>Marinagarivorans</taxon>
    </lineage>
</organism>
<accession>A0AAN1WLQ3</accession>
<feature type="chain" id="PRO_5043046716" evidence="1">
    <location>
        <begin position="20"/>
        <end position="197"/>
    </location>
</feature>
<sequence>MKKLLILLALLTWTLPLLAANEPLPTAHKSNSALSPTDVVAKYYEEIEKGNIYSLGKFYSGHAKSEFRTLADKILEINEVERDPLVKEFFGAGRKPYHLKLMSDEEVLSAILEYFINVKQSLPDTSTGKTEVMGHIFYGDNMAYVLTKTVIVMGDSSLDSLEVMPIKLIGNEWQLELRHDLKSFSAVFDKIIAEGLN</sequence>
<name>A0AAN1WLQ3_9GAMM</name>
<feature type="signal peptide" evidence="1">
    <location>
        <begin position="1"/>
        <end position="19"/>
    </location>
</feature>
<protein>
    <submittedName>
        <fullName evidence="2">Uncharacterized protein</fullName>
    </submittedName>
</protein>
<dbReference type="AlphaFoldDB" id="A0AAN1WLQ3"/>
<dbReference type="Proteomes" id="UP001320119">
    <property type="component" value="Chromosome"/>
</dbReference>
<evidence type="ECO:0000313" key="3">
    <source>
        <dbReference type="Proteomes" id="UP001320119"/>
    </source>
</evidence>
<gene>
    <name evidence="2" type="ORF">MARGE09_P4024</name>
</gene>
<keyword evidence="1" id="KW-0732">Signal</keyword>
<dbReference type="EMBL" id="AP023086">
    <property type="protein sequence ID" value="BCD99822.1"/>
    <property type="molecule type" value="Genomic_DNA"/>
</dbReference>
<dbReference type="RefSeq" id="WP_236985121.1">
    <property type="nucleotide sequence ID" value="NZ_AP023086.1"/>
</dbReference>
<reference evidence="2 3" key="1">
    <citation type="journal article" date="2022" name="IScience">
        <title>An ultrasensitive nanofiber-based assay for enzymatic hydrolysis and deep-sea microbial degradation of cellulose.</title>
        <authorList>
            <person name="Tsudome M."/>
            <person name="Tachioka M."/>
            <person name="Miyazaki M."/>
            <person name="Uchimura K."/>
            <person name="Tsuda M."/>
            <person name="Takaki Y."/>
            <person name="Deguchi S."/>
        </authorList>
    </citation>
    <scope>NUCLEOTIDE SEQUENCE [LARGE SCALE GENOMIC DNA]</scope>
    <source>
        <strain evidence="2 3">GE09</strain>
    </source>
</reference>
<evidence type="ECO:0000313" key="2">
    <source>
        <dbReference type="EMBL" id="BCD99822.1"/>
    </source>
</evidence>
<keyword evidence="3" id="KW-1185">Reference proteome</keyword>
<evidence type="ECO:0000256" key="1">
    <source>
        <dbReference type="SAM" id="SignalP"/>
    </source>
</evidence>